<name>E5ADH3_LEPMJ</name>
<accession>E5ADH3</accession>
<reference evidence="2" key="1">
    <citation type="journal article" date="2011" name="Nat. Commun.">
        <title>Effector diversification within compartments of the Leptosphaeria maculans genome affected by Repeat-Induced Point mutations.</title>
        <authorList>
            <person name="Rouxel T."/>
            <person name="Grandaubert J."/>
            <person name="Hane J.K."/>
            <person name="Hoede C."/>
            <person name="van de Wouw A.P."/>
            <person name="Couloux A."/>
            <person name="Dominguez V."/>
            <person name="Anthouard V."/>
            <person name="Bally P."/>
            <person name="Bourras S."/>
            <person name="Cozijnsen A.J."/>
            <person name="Ciuffetti L.M."/>
            <person name="Degrave A."/>
            <person name="Dilmaghani A."/>
            <person name="Duret L."/>
            <person name="Fudal I."/>
            <person name="Goodwin S.B."/>
            <person name="Gout L."/>
            <person name="Glaser N."/>
            <person name="Linglin J."/>
            <person name="Kema G.H.J."/>
            <person name="Lapalu N."/>
            <person name="Lawrence C.B."/>
            <person name="May K."/>
            <person name="Meyer M."/>
            <person name="Ollivier B."/>
            <person name="Poulain J."/>
            <person name="Schoch C.L."/>
            <person name="Simon A."/>
            <person name="Spatafora J.W."/>
            <person name="Stachowiak A."/>
            <person name="Turgeon B.G."/>
            <person name="Tyler B.M."/>
            <person name="Vincent D."/>
            <person name="Weissenbach J."/>
            <person name="Amselem J."/>
            <person name="Quesneville H."/>
            <person name="Oliver R.P."/>
            <person name="Wincker P."/>
            <person name="Balesdent M.-H."/>
            <person name="Howlett B.J."/>
        </authorList>
    </citation>
    <scope>NUCLEOTIDE SEQUENCE [LARGE SCALE GENOMIC DNA]</scope>
    <source>
        <strain evidence="2">JN3 / isolate v23.1.3 / race Av1-4-5-6-7-8</strain>
    </source>
</reference>
<dbReference type="AlphaFoldDB" id="E5ADH3"/>
<dbReference type="VEuPathDB" id="FungiDB:LEMA_P000490.1"/>
<dbReference type="InParanoid" id="E5ADH3"/>
<dbReference type="EMBL" id="FP929139">
    <property type="protein sequence ID" value="CBY01262.1"/>
    <property type="molecule type" value="Genomic_DNA"/>
</dbReference>
<protein>
    <submittedName>
        <fullName evidence="1">Predicted protein</fullName>
    </submittedName>
</protein>
<sequence>MSRRTTKVAGSSNGPPSCMSLHKQAYHEIAVLAMHQSAPQPLGLTASSVRDCL</sequence>
<gene>
    <name evidence="1" type="ORF">LEMA_P000490.1</name>
</gene>
<proteinExistence type="predicted"/>
<evidence type="ECO:0000313" key="1">
    <source>
        <dbReference type="EMBL" id="CBY01262.1"/>
    </source>
</evidence>
<organism evidence="1 2">
    <name type="scientific">Leptosphaeria maculans (strain JN3 / isolate v23.1.3 / race Av1-4-5-6-7-8)</name>
    <name type="common">Blackleg fungus</name>
    <name type="synonym">Phoma lingam</name>
    <dbReference type="NCBI Taxonomy" id="985895"/>
    <lineage>
        <taxon>Eukaryota</taxon>
        <taxon>Fungi</taxon>
        <taxon>Dikarya</taxon>
        <taxon>Ascomycota</taxon>
        <taxon>Pezizomycotina</taxon>
        <taxon>Dothideomycetes</taxon>
        <taxon>Pleosporomycetidae</taxon>
        <taxon>Pleosporales</taxon>
        <taxon>Pleosporineae</taxon>
        <taxon>Leptosphaeriaceae</taxon>
        <taxon>Plenodomus</taxon>
        <taxon>Plenodomus lingam/Leptosphaeria maculans species complex</taxon>
    </lineage>
</organism>
<evidence type="ECO:0000313" key="2">
    <source>
        <dbReference type="Proteomes" id="UP000002668"/>
    </source>
</evidence>
<keyword evidence="2" id="KW-1185">Reference proteome</keyword>
<dbReference type="Proteomes" id="UP000002668">
    <property type="component" value="Genome"/>
</dbReference>
<dbReference type="HOGENOM" id="CLU_3069161_0_0_1"/>